<dbReference type="GO" id="GO:0005525">
    <property type="term" value="F:GTP binding"/>
    <property type="evidence" value="ECO:0007669"/>
    <property type="project" value="UniProtKB-UniRule"/>
</dbReference>
<name>A0A1V5T2G0_9BACT</name>
<dbReference type="GO" id="GO:0005829">
    <property type="term" value="C:cytosol"/>
    <property type="evidence" value="ECO:0007669"/>
    <property type="project" value="TreeGrafter"/>
</dbReference>
<dbReference type="InterPro" id="IPR009019">
    <property type="entry name" value="KH_sf_prok-type"/>
</dbReference>
<evidence type="ECO:0000256" key="4">
    <source>
        <dbReference type="ARBA" id="ARBA00022884"/>
    </source>
</evidence>
<dbReference type="InterPro" id="IPR030388">
    <property type="entry name" value="G_ERA_dom"/>
</dbReference>
<dbReference type="InterPro" id="IPR006073">
    <property type="entry name" value="GTP-bd"/>
</dbReference>
<feature type="domain" description="KH type-2" evidence="9">
    <location>
        <begin position="205"/>
        <end position="281"/>
    </location>
</feature>
<evidence type="ECO:0000313" key="11">
    <source>
        <dbReference type="EMBL" id="OQA60888.1"/>
    </source>
</evidence>
<dbReference type="Proteomes" id="UP000485569">
    <property type="component" value="Unassembled WGS sequence"/>
</dbReference>
<comment type="subunit">
    <text evidence="6">Monomer.</text>
</comment>
<dbReference type="PROSITE" id="PS50823">
    <property type="entry name" value="KH_TYPE_2"/>
    <property type="match status" value="1"/>
</dbReference>
<dbReference type="Gene3D" id="3.30.300.20">
    <property type="match status" value="1"/>
</dbReference>
<dbReference type="InterPro" id="IPR005225">
    <property type="entry name" value="Small_GTP-bd"/>
</dbReference>
<dbReference type="NCBIfam" id="TIGR00231">
    <property type="entry name" value="small_GTP"/>
    <property type="match status" value="1"/>
</dbReference>
<feature type="region of interest" description="G2" evidence="7">
    <location>
        <begin position="42"/>
        <end position="46"/>
    </location>
</feature>
<feature type="region of interest" description="G5" evidence="7">
    <location>
        <begin position="153"/>
        <end position="155"/>
    </location>
</feature>
<dbReference type="GO" id="GO:0000028">
    <property type="term" value="P:ribosomal small subunit assembly"/>
    <property type="evidence" value="ECO:0007669"/>
    <property type="project" value="TreeGrafter"/>
</dbReference>
<feature type="region of interest" description="G1" evidence="7">
    <location>
        <begin position="16"/>
        <end position="23"/>
    </location>
</feature>
<comment type="function">
    <text evidence="6">An essential GTPase that binds both GDP and GTP, with rapid nucleotide exchange. Plays a role in 16S rRNA processing and 30S ribosomal subunit biogenesis and possibly also in cell cycle regulation and energy metabolism.</text>
</comment>
<keyword evidence="6" id="KW-0690">Ribosome biogenesis</keyword>
<evidence type="ECO:0000256" key="3">
    <source>
        <dbReference type="ARBA" id="ARBA00022741"/>
    </source>
</evidence>
<keyword evidence="5 6" id="KW-0342">GTP-binding</keyword>
<feature type="binding site" evidence="6">
    <location>
        <begin position="16"/>
        <end position="23"/>
    </location>
    <ligand>
        <name>GTP</name>
        <dbReference type="ChEBI" id="CHEBI:37565"/>
    </ligand>
</feature>
<keyword evidence="4 6" id="KW-0694">RNA-binding</keyword>
<dbReference type="InterPro" id="IPR004044">
    <property type="entry name" value="KH_dom_type_2"/>
</dbReference>
<evidence type="ECO:0000256" key="5">
    <source>
        <dbReference type="ARBA" id="ARBA00023134"/>
    </source>
</evidence>
<evidence type="ECO:0000256" key="2">
    <source>
        <dbReference type="ARBA" id="ARBA00020484"/>
    </source>
</evidence>
<reference evidence="11" key="1">
    <citation type="submission" date="2017-02" db="EMBL/GenBank/DDBJ databases">
        <title>Delving into the versatile metabolic prowess of the omnipresent phylum Bacteroidetes.</title>
        <authorList>
            <person name="Nobu M.K."/>
            <person name="Mei R."/>
            <person name="Narihiro T."/>
            <person name="Kuroda K."/>
            <person name="Liu W.-T."/>
        </authorList>
    </citation>
    <scope>NUCLEOTIDE SEQUENCE</scope>
    <source>
        <strain evidence="11">ADurb.Bin276</strain>
    </source>
</reference>
<dbReference type="InterPro" id="IPR027417">
    <property type="entry name" value="P-loop_NTPase"/>
</dbReference>
<dbReference type="PANTHER" id="PTHR42698:SF1">
    <property type="entry name" value="GTPASE ERA, MITOCHONDRIAL"/>
    <property type="match status" value="1"/>
</dbReference>
<accession>A0A1V5T2G0</accession>
<comment type="caution">
    <text evidence="11">The sequence shown here is derived from an EMBL/GenBank/DDBJ whole genome shotgun (WGS) entry which is preliminary data.</text>
</comment>
<dbReference type="GO" id="GO:0005886">
    <property type="term" value="C:plasma membrane"/>
    <property type="evidence" value="ECO:0007669"/>
    <property type="project" value="UniProtKB-SubCell"/>
</dbReference>
<sequence>MEDRASFRSGFVTIWGRPNVGKSTLLNSILKYKITIVSDKPQTTRKNIKGILNHPDCQIVFIDTPGLHVPVDPLGEFLSNQWKSSLFDADCLLYLTNPGVSVDTDEIYLKEIRNFPHPVLLIVNKIDLFKKGTIQKTIHEFSQHFSFHDILEVSALTGVGLEQLIQKIRDLLPISPPYFDEEQISDVYERDIVGEMIREKVWHHIHQEVPYGVEVRVEEFKEKENLVSIRAIIYVEKDSHRKIIIGGKGSMIKRIGSDARKDLEEFFGVKVFLDLWVKTQLNWRKKPAVLRRWGYTIR</sequence>
<dbReference type="AlphaFoldDB" id="A0A1V5T2G0"/>
<keyword evidence="6" id="KW-1003">Cell membrane</keyword>
<comment type="similarity">
    <text evidence="1 6 7 8">Belongs to the TRAFAC class TrmE-Era-EngA-EngB-Septin-like GTPase superfamily. Era GTPase family.</text>
</comment>
<dbReference type="GO" id="GO:0043024">
    <property type="term" value="F:ribosomal small subunit binding"/>
    <property type="evidence" value="ECO:0007669"/>
    <property type="project" value="TreeGrafter"/>
</dbReference>
<dbReference type="HAMAP" id="MF_00367">
    <property type="entry name" value="GTPase_Era"/>
    <property type="match status" value="1"/>
</dbReference>
<proteinExistence type="inferred from homology"/>
<dbReference type="GO" id="GO:0070181">
    <property type="term" value="F:small ribosomal subunit rRNA binding"/>
    <property type="evidence" value="ECO:0007669"/>
    <property type="project" value="UniProtKB-UniRule"/>
</dbReference>
<feature type="binding site" evidence="6">
    <location>
        <begin position="124"/>
        <end position="127"/>
    </location>
    <ligand>
        <name>GTP</name>
        <dbReference type="ChEBI" id="CHEBI:37565"/>
    </ligand>
</feature>
<feature type="region of interest" description="G4" evidence="7">
    <location>
        <begin position="124"/>
        <end position="127"/>
    </location>
</feature>
<gene>
    <name evidence="6 11" type="primary">era</name>
    <name evidence="11" type="ORF">BWY41_00467</name>
</gene>
<feature type="region of interest" description="G3" evidence="7">
    <location>
        <begin position="63"/>
        <end position="66"/>
    </location>
</feature>
<keyword evidence="6" id="KW-0699">rRNA-binding</keyword>
<keyword evidence="3 6" id="KW-0547">Nucleotide-binding</keyword>
<dbReference type="GO" id="GO:0003924">
    <property type="term" value="F:GTPase activity"/>
    <property type="evidence" value="ECO:0007669"/>
    <property type="project" value="UniProtKB-UniRule"/>
</dbReference>
<evidence type="ECO:0000259" key="9">
    <source>
        <dbReference type="PROSITE" id="PS50823"/>
    </source>
</evidence>
<evidence type="ECO:0000256" key="7">
    <source>
        <dbReference type="PROSITE-ProRule" id="PRU01050"/>
    </source>
</evidence>
<dbReference type="NCBIfam" id="NF000908">
    <property type="entry name" value="PRK00089.1"/>
    <property type="match status" value="1"/>
</dbReference>
<keyword evidence="6" id="KW-0472">Membrane</keyword>
<keyword evidence="6" id="KW-0963">Cytoplasm</keyword>
<dbReference type="InterPro" id="IPR005662">
    <property type="entry name" value="GTPase_Era-like"/>
</dbReference>
<dbReference type="InterPro" id="IPR015946">
    <property type="entry name" value="KH_dom-like_a/b"/>
</dbReference>
<evidence type="ECO:0000259" key="10">
    <source>
        <dbReference type="PROSITE" id="PS51713"/>
    </source>
</evidence>
<feature type="domain" description="Era-type G" evidence="10">
    <location>
        <begin position="8"/>
        <end position="174"/>
    </location>
</feature>
<evidence type="ECO:0000256" key="1">
    <source>
        <dbReference type="ARBA" id="ARBA00007921"/>
    </source>
</evidence>
<dbReference type="NCBIfam" id="TIGR00436">
    <property type="entry name" value="era"/>
    <property type="match status" value="1"/>
</dbReference>
<evidence type="ECO:0000256" key="6">
    <source>
        <dbReference type="HAMAP-Rule" id="MF_00367"/>
    </source>
</evidence>
<dbReference type="Pfam" id="PF07650">
    <property type="entry name" value="KH_2"/>
    <property type="match status" value="1"/>
</dbReference>
<dbReference type="CDD" id="cd22534">
    <property type="entry name" value="KH-II_Era"/>
    <property type="match status" value="1"/>
</dbReference>
<feature type="binding site" evidence="6">
    <location>
        <begin position="63"/>
        <end position="67"/>
    </location>
    <ligand>
        <name>GTP</name>
        <dbReference type="ChEBI" id="CHEBI:37565"/>
    </ligand>
</feature>
<dbReference type="Gene3D" id="3.40.50.300">
    <property type="entry name" value="P-loop containing nucleotide triphosphate hydrolases"/>
    <property type="match status" value="1"/>
</dbReference>
<protein>
    <recommendedName>
        <fullName evidence="2 6">GTPase Era</fullName>
    </recommendedName>
</protein>
<dbReference type="CDD" id="cd04163">
    <property type="entry name" value="Era"/>
    <property type="match status" value="1"/>
</dbReference>
<dbReference type="SUPFAM" id="SSF52540">
    <property type="entry name" value="P-loop containing nucleoside triphosphate hydrolases"/>
    <property type="match status" value="1"/>
</dbReference>
<organism evidence="11">
    <name type="scientific">Candidatus Atribacter allofermentans</name>
    <dbReference type="NCBI Taxonomy" id="1852833"/>
    <lineage>
        <taxon>Bacteria</taxon>
        <taxon>Pseudomonadati</taxon>
        <taxon>Atribacterota</taxon>
        <taxon>Atribacteria</taxon>
        <taxon>Atribacterales</taxon>
        <taxon>Atribacteraceae</taxon>
        <taxon>Atribacter</taxon>
    </lineage>
</organism>
<evidence type="ECO:0000256" key="8">
    <source>
        <dbReference type="RuleBase" id="RU003761"/>
    </source>
</evidence>
<dbReference type="EMBL" id="MWBQ01000028">
    <property type="protein sequence ID" value="OQA60888.1"/>
    <property type="molecule type" value="Genomic_DNA"/>
</dbReference>
<dbReference type="PROSITE" id="PS51713">
    <property type="entry name" value="G_ERA"/>
    <property type="match status" value="1"/>
</dbReference>
<comment type="subcellular location">
    <subcellularLocation>
        <location evidence="6">Cytoplasm</location>
    </subcellularLocation>
    <subcellularLocation>
        <location evidence="6">Cell membrane</location>
        <topology evidence="6">Peripheral membrane protein</topology>
    </subcellularLocation>
</comment>
<dbReference type="Pfam" id="PF01926">
    <property type="entry name" value="MMR_HSR1"/>
    <property type="match status" value="1"/>
</dbReference>
<dbReference type="PANTHER" id="PTHR42698">
    <property type="entry name" value="GTPASE ERA"/>
    <property type="match status" value="1"/>
</dbReference>
<dbReference type="SUPFAM" id="SSF54814">
    <property type="entry name" value="Prokaryotic type KH domain (KH-domain type II)"/>
    <property type="match status" value="1"/>
</dbReference>